<gene>
    <name evidence="6" type="ORF">PEVE_00002971</name>
</gene>
<accession>A0ABN8Q7C3</accession>
<evidence type="ECO:0000313" key="7">
    <source>
        <dbReference type="Proteomes" id="UP001159427"/>
    </source>
</evidence>
<dbReference type="PANTHER" id="PTHR10656">
    <property type="entry name" value="CELL FATE DETERMINING PROTEIN MAB21-RELATED"/>
    <property type="match status" value="1"/>
</dbReference>
<evidence type="ECO:0000313" key="6">
    <source>
        <dbReference type="EMBL" id="CAH3158776.1"/>
    </source>
</evidence>
<protein>
    <submittedName>
        <fullName evidence="6">Uncharacterized protein</fullName>
    </submittedName>
</protein>
<evidence type="ECO:0000259" key="5">
    <source>
        <dbReference type="Pfam" id="PF20266"/>
    </source>
</evidence>
<feature type="domain" description="Mab-21-like nucleotidyltransferase" evidence="4">
    <location>
        <begin position="87"/>
        <end position="251"/>
    </location>
</feature>
<dbReference type="Gene3D" id="1.10.1410.40">
    <property type="match status" value="1"/>
</dbReference>
<dbReference type="Proteomes" id="UP001159427">
    <property type="component" value="Unassembled WGS sequence"/>
</dbReference>
<comment type="similarity">
    <text evidence="2">Belongs to the mab-21 family.</text>
</comment>
<keyword evidence="7" id="KW-1185">Reference proteome</keyword>
<reference evidence="6 7" key="1">
    <citation type="submission" date="2022-05" db="EMBL/GenBank/DDBJ databases">
        <authorList>
            <consortium name="Genoscope - CEA"/>
            <person name="William W."/>
        </authorList>
    </citation>
    <scope>NUCLEOTIDE SEQUENCE [LARGE SCALE GENOMIC DNA]</scope>
</reference>
<comment type="caution">
    <text evidence="6">The sequence shown here is derived from an EMBL/GenBank/DDBJ whole genome shotgun (WGS) entry which is preliminary data.</text>
</comment>
<dbReference type="PANTHER" id="PTHR10656:SF69">
    <property type="entry name" value="MAB-21-LIKE HHH_H2TH-LIKE DOMAIN-CONTAINING PROTEIN"/>
    <property type="match status" value="1"/>
</dbReference>
<dbReference type="InterPro" id="IPR046906">
    <property type="entry name" value="Mab-21_HhH/H2TH-like"/>
</dbReference>
<sequence>MADDGEGNLSRDCLPLSSPALNDTVDFILSGFLPGCRPLRYGSDLKEYFFNKPVDETKSPITVHYTGSTAEGIDRASDDDFMFVNHNLRVVDDSSNIVVRDNEIRCFVATEVRPGYAHLRCNSPENADNEDLKLKQNDGFLRSDIVKAFMLYSDPEGNENDTFFNRLTEHGPALTDEKHSDDFVCAVPCYEWPKVATEFKTRVRTLNQPAPEIIHKIVAQGCSYVAVGHPLSTDRGKQWRLSFSLAEKILVRSWNDVKTKCYIAVKALCKENLDLEPKVICSYYIKTAIFWLSEKLPENFWKERKILHCILTVMTELMSFTTKGTCPNYFVPSNNMMDHFSDEQRKRVASKIESIMNNLPLALLRSKLAEATFKKSADFVTLYLILKNSDSPSNAESQLLHVNSHNKRSSFEHYEHYYESMHLTEILRDLKGFFFQRIQSNNPDSIAKVVLDDLPRVIGDQNFKYAYEKLVYLAVGDIYQHMASSKCDSNKEEYQALLTQAESWIAKAGILKHPSGFDDNGILTCACKSLLYYTSGNKDMALDLCSQESERIFAQAQCLHDLCHWSCAVVIATNEAKKFSQVDPSIAGLLSVNDLYVSPISIILYIAIKCCKDESPRTDFYKHFEQLQQWLPPKITDHEKELHRSHMLLKNILM</sequence>
<name>A0ABN8Q7C3_9CNID</name>
<dbReference type="InterPro" id="IPR024810">
    <property type="entry name" value="MAB21L/cGLR"/>
</dbReference>
<evidence type="ECO:0000256" key="2">
    <source>
        <dbReference type="ARBA" id="ARBA00008307"/>
    </source>
</evidence>
<dbReference type="EMBL" id="CALNXI010001177">
    <property type="protein sequence ID" value="CAH3158776.1"/>
    <property type="molecule type" value="Genomic_DNA"/>
</dbReference>
<evidence type="ECO:0000259" key="4">
    <source>
        <dbReference type="Pfam" id="PF03281"/>
    </source>
</evidence>
<dbReference type="Pfam" id="PF20266">
    <property type="entry name" value="Mab-21_C"/>
    <property type="match status" value="1"/>
</dbReference>
<evidence type="ECO:0000256" key="1">
    <source>
        <dbReference type="ARBA" id="ARBA00001946"/>
    </source>
</evidence>
<keyword evidence="3" id="KW-0547">Nucleotide-binding</keyword>
<keyword evidence="3" id="KW-0067">ATP-binding</keyword>
<proteinExistence type="inferred from homology"/>
<dbReference type="SMART" id="SM01265">
    <property type="entry name" value="Mab-21"/>
    <property type="match status" value="1"/>
</dbReference>
<organism evidence="6 7">
    <name type="scientific">Porites evermanni</name>
    <dbReference type="NCBI Taxonomy" id="104178"/>
    <lineage>
        <taxon>Eukaryota</taxon>
        <taxon>Metazoa</taxon>
        <taxon>Cnidaria</taxon>
        <taxon>Anthozoa</taxon>
        <taxon>Hexacorallia</taxon>
        <taxon>Scleractinia</taxon>
        <taxon>Fungiina</taxon>
        <taxon>Poritidae</taxon>
        <taxon>Porites</taxon>
    </lineage>
</organism>
<dbReference type="InterPro" id="IPR046903">
    <property type="entry name" value="Mab-21-like_nuc_Trfase"/>
</dbReference>
<evidence type="ECO:0000256" key="3">
    <source>
        <dbReference type="ARBA" id="ARBA00022840"/>
    </source>
</evidence>
<comment type="cofactor">
    <cofactor evidence="1">
        <name>Mg(2+)</name>
        <dbReference type="ChEBI" id="CHEBI:18420"/>
    </cofactor>
</comment>
<dbReference type="Pfam" id="PF03281">
    <property type="entry name" value="Mab-21"/>
    <property type="match status" value="1"/>
</dbReference>
<feature type="domain" description="Mab-21-like HhH/H2TH-like" evidence="5">
    <location>
        <begin position="259"/>
        <end position="353"/>
    </location>
</feature>